<evidence type="ECO:0000313" key="1">
    <source>
        <dbReference type="EMBL" id="ESR49969.1"/>
    </source>
</evidence>
<evidence type="ECO:0000313" key="2">
    <source>
        <dbReference type="Proteomes" id="UP000030687"/>
    </source>
</evidence>
<proteinExistence type="predicted"/>
<organism evidence="1 2">
    <name type="scientific">Citrus clementina</name>
    <name type="common">Clementine</name>
    <name type="synonym">Citrus deliciosa x Citrus sinensis</name>
    <dbReference type="NCBI Taxonomy" id="85681"/>
    <lineage>
        <taxon>Eukaryota</taxon>
        <taxon>Viridiplantae</taxon>
        <taxon>Streptophyta</taxon>
        <taxon>Embryophyta</taxon>
        <taxon>Tracheophyta</taxon>
        <taxon>Spermatophyta</taxon>
        <taxon>Magnoliopsida</taxon>
        <taxon>eudicotyledons</taxon>
        <taxon>Gunneridae</taxon>
        <taxon>Pentapetalae</taxon>
        <taxon>rosids</taxon>
        <taxon>malvids</taxon>
        <taxon>Sapindales</taxon>
        <taxon>Rutaceae</taxon>
        <taxon>Aurantioideae</taxon>
        <taxon>Citrus</taxon>
    </lineage>
</organism>
<dbReference type="EMBL" id="KI536726">
    <property type="protein sequence ID" value="ESR49969.1"/>
    <property type="molecule type" value="Genomic_DNA"/>
</dbReference>
<dbReference type="KEGG" id="cic:CICLE_v10033209mg"/>
<dbReference type="InParanoid" id="V4VC93"/>
<accession>V4VC93</accession>
<gene>
    <name evidence="1" type="ORF">CICLE_v10033209mg</name>
</gene>
<dbReference type="AlphaFoldDB" id="V4VC93"/>
<dbReference type="Gramene" id="ESR49969">
    <property type="protein sequence ID" value="ESR49969"/>
    <property type="gene ID" value="CICLE_v10033209mg"/>
</dbReference>
<name>V4VC93_CITCL</name>
<sequence>MLLKMRIPVNSTRPKEASGQLVGSCHLLLSFCVVVTWADGLPKCFSWNCLKEHRHTNTLVYSEMQKKNKWKLASCKPNNDMLCR</sequence>
<reference evidence="1 2" key="1">
    <citation type="submission" date="2013-10" db="EMBL/GenBank/DDBJ databases">
        <authorList>
            <consortium name="International Citrus Genome Consortium"/>
            <person name="Jenkins J."/>
            <person name="Schmutz J."/>
            <person name="Prochnik S."/>
            <person name="Rokhsar D."/>
            <person name="Gmitter F."/>
            <person name="Ollitrault P."/>
            <person name="Machado M."/>
            <person name="Talon M."/>
            <person name="Wincker P."/>
            <person name="Jaillon O."/>
            <person name="Morgante M."/>
        </authorList>
    </citation>
    <scope>NUCLEOTIDE SEQUENCE</scope>
    <source>
        <strain evidence="2">cv. Clemenules</strain>
    </source>
</reference>
<protein>
    <submittedName>
        <fullName evidence="1">Uncharacterized protein</fullName>
    </submittedName>
</protein>
<keyword evidence="2" id="KW-1185">Reference proteome</keyword>
<dbReference type="Proteomes" id="UP000030687">
    <property type="component" value="Unassembled WGS sequence"/>
</dbReference>